<evidence type="ECO:0000313" key="3">
    <source>
        <dbReference type="EMBL" id="TNM93347.1"/>
    </source>
</evidence>
<keyword evidence="1" id="KW-0732">Signal</keyword>
<keyword evidence="4" id="KW-1185">Reference proteome</keyword>
<proteinExistence type="predicted"/>
<reference evidence="3 4" key="1">
    <citation type="submission" date="2019-04" db="EMBL/GenBank/DDBJ databases">
        <title>The sequence and de novo assembly of Takifugu bimaculatus genome using PacBio and Hi-C technologies.</title>
        <authorList>
            <person name="Xu P."/>
            <person name="Liu B."/>
            <person name="Zhou Z."/>
        </authorList>
    </citation>
    <scope>NUCLEOTIDE SEQUENCE [LARGE SCALE GENOMIC DNA]</scope>
    <source>
        <strain evidence="3">TB-2018</strain>
        <tissue evidence="3">Muscle</tissue>
    </source>
</reference>
<accession>A0A4Z2BNK0</accession>
<evidence type="ECO:0000256" key="1">
    <source>
        <dbReference type="SAM" id="SignalP"/>
    </source>
</evidence>
<dbReference type="Proteomes" id="UP000516260">
    <property type="component" value="Chromosome 20"/>
</dbReference>
<comment type="caution">
    <text evidence="3">The sequence shown here is derived from an EMBL/GenBank/DDBJ whole genome shotgun (WGS) entry which is preliminary data.</text>
</comment>
<feature type="chain" id="PRO_5021444328" description="UPAR/Ly6 domain-containing protein" evidence="1">
    <location>
        <begin position="20"/>
        <end position="127"/>
    </location>
</feature>
<dbReference type="InterPro" id="IPR016054">
    <property type="entry name" value="LY6_UPA_recep-like"/>
</dbReference>
<dbReference type="AlphaFoldDB" id="A0A4Z2BNK0"/>
<feature type="signal peptide" evidence="1">
    <location>
        <begin position="1"/>
        <end position="19"/>
    </location>
</feature>
<evidence type="ECO:0000313" key="4">
    <source>
        <dbReference type="Proteomes" id="UP000516260"/>
    </source>
</evidence>
<sequence length="127" mass="13077">MSFLCRAIIFLGVIVAAQCLTCNLCVFGSSGTCSNKGNITCDNRTSSCFNAQANITTANATASLTLETGGCVNSVVCGSSSGSILGFDYNVSVKCCNTDLCNGASSLQLPLIVTLCFGTLTSLWVMT</sequence>
<dbReference type="Gene3D" id="2.10.60.10">
    <property type="entry name" value="CD59"/>
    <property type="match status" value="1"/>
</dbReference>
<dbReference type="InterPro" id="IPR045860">
    <property type="entry name" value="Snake_toxin-like_sf"/>
</dbReference>
<organism evidence="3 4">
    <name type="scientific">Takifugu bimaculatus</name>
    <dbReference type="NCBI Taxonomy" id="433685"/>
    <lineage>
        <taxon>Eukaryota</taxon>
        <taxon>Metazoa</taxon>
        <taxon>Chordata</taxon>
        <taxon>Craniata</taxon>
        <taxon>Vertebrata</taxon>
        <taxon>Euteleostomi</taxon>
        <taxon>Actinopterygii</taxon>
        <taxon>Neopterygii</taxon>
        <taxon>Teleostei</taxon>
        <taxon>Neoteleostei</taxon>
        <taxon>Acanthomorphata</taxon>
        <taxon>Eupercaria</taxon>
        <taxon>Tetraodontiformes</taxon>
        <taxon>Tetradontoidea</taxon>
        <taxon>Tetraodontidae</taxon>
        <taxon>Takifugu</taxon>
    </lineage>
</organism>
<feature type="domain" description="UPAR/Ly6" evidence="2">
    <location>
        <begin position="20"/>
        <end position="103"/>
    </location>
</feature>
<gene>
    <name evidence="3" type="ORF">fugu_018749</name>
</gene>
<dbReference type="Pfam" id="PF00021">
    <property type="entry name" value="UPAR_LY6"/>
    <property type="match status" value="1"/>
</dbReference>
<dbReference type="EMBL" id="SWLE01000013">
    <property type="protein sequence ID" value="TNM93347.1"/>
    <property type="molecule type" value="Genomic_DNA"/>
</dbReference>
<protein>
    <recommendedName>
        <fullName evidence="2">UPAR/Ly6 domain-containing protein</fullName>
    </recommendedName>
</protein>
<evidence type="ECO:0000259" key="2">
    <source>
        <dbReference type="Pfam" id="PF00021"/>
    </source>
</evidence>
<dbReference type="SUPFAM" id="SSF57302">
    <property type="entry name" value="Snake toxin-like"/>
    <property type="match status" value="1"/>
</dbReference>
<name>A0A4Z2BNK0_9TELE</name>